<feature type="non-terminal residue" evidence="2">
    <location>
        <position position="1"/>
    </location>
</feature>
<dbReference type="OrthoDB" id="5869813at2759"/>
<feature type="region of interest" description="Disordered" evidence="1">
    <location>
        <begin position="41"/>
        <end position="60"/>
    </location>
</feature>
<dbReference type="EMBL" id="KI658903">
    <property type="protein sequence ID" value="ETN80953.1"/>
    <property type="molecule type" value="Genomic_DNA"/>
</dbReference>
<keyword evidence="3" id="KW-1185">Reference proteome</keyword>
<gene>
    <name evidence="2" type="ORF">NECAME_08847</name>
</gene>
<evidence type="ECO:0000313" key="3">
    <source>
        <dbReference type="Proteomes" id="UP000053676"/>
    </source>
</evidence>
<dbReference type="Proteomes" id="UP000053676">
    <property type="component" value="Unassembled WGS sequence"/>
</dbReference>
<feature type="compositionally biased region" description="Polar residues" evidence="1">
    <location>
        <begin position="41"/>
        <end position="56"/>
    </location>
</feature>
<name>W2TGJ1_NECAM</name>
<accession>W2TGJ1</accession>
<proteinExistence type="predicted"/>
<organism evidence="2 3">
    <name type="scientific">Necator americanus</name>
    <name type="common">Human hookworm</name>
    <dbReference type="NCBI Taxonomy" id="51031"/>
    <lineage>
        <taxon>Eukaryota</taxon>
        <taxon>Metazoa</taxon>
        <taxon>Ecdysozoa</taxon>
        <taxon>Nematoda</taxon>
        <taxon>Chromadorea</taxon>
        <taxon>Rhabditida</taxon>
        <taxon>Rhabditina</taxon>
        <taxon>Rhabditomorpha</taxon>
        <taxon>Strongyloidea</taxon>
        <taxon>Ancylostomatidae</taxon>
        <taxon>Bunostominae</taxon>
        <taxon>Necator</taxon>
    </lineage>
</organism>
<sequence>DLRTVSATLEKQTAGKVLQKLPKELSVPKESRCHELELTSRTTEMGSRSVPNSPTTVKPHLLLPEVPHESPICTRKLTPMPRDLHPPHLTKPIRYALFEPVNWIYDNCRDDVEFDEKVRS</sequence>
<protein>
    <submittedName>
        <fullName evidence="2">Uncharacterized protein</fullName>
    </submittedName>
</protein>
<dbReference type="KEGG" id="nai:NECAME_08847"/>
<dbReference type="AlphaFoldDB" id="W2TGJ1"/>
<reference evidence="3" key="1">
    <citation type="journal article" date="2014" name="Nat. Genet.">
        <title>Genome of the human hookworm Necator americanus.</title>
        <authorList>
            <person name="Tang Y.T."/>
            <person name="Gao X."/>
            <person name="Rosa B.A."/>
            <person name="Abubucker S."/>
            <person name="Hallsworth-Pepin K."/>
            <person name="Martin J."/>
            <person name="Tyagi R."/>
            <person name="Heizer E."/>
            <person name="Zhang X."/>
            <person name="Bhonagiri-Palsikar V."/>
            <person name="Minx P."/>
            <person name="Warren W.C."/>
            <person name="Wang Q."/>
            <person name="Zhan B."/>
            <person name="Hotez P.J."/>
            <person name="Sternberg P.W."/>
            <person name="Dougall A."/>
            <person name="Gaze S.T."/>
            <person name="Mulvenna J."/>
            <person name="Sotillo J."/>
            <person name="Ranganathan S."/>
            <person name="Rabelo E.M."/>
            <person name="Wilson R.K."/>
            <person name="Felgner P.L."/>
            <person name="Bethony J."/>
            <person name="Hawdon J.M."/>
            <person name="Gasser R.B."/>
            <person name="Loukas A."/>
            <person name="Mitreva M."/>
        </authorList>
    </citation>
    <scope>NUCLEOTIDE SEQUENCE [LARGE SCALE GENOMIC DNA]</scope>
</reference>
<evidence type="ECO:0000256" key="1">
    <source>
        <dbReference type="SAM" id="MobiDB-lite"/>
    </source>
</evidence>
<evidence type="ECO:0000313" key="2">
    <source>
        <dbReference type="EMBL" id="ETN80953.1"/>
    </source>
</evidence>